<reference evidence="3" key="1">
    <citation type="submission" date="2016-10" db="EMBL/GenBank/DDBJ databases">
        <authorList>
            <person name="Varghese N."/>
            <person name="Submissions S."/>
        </authorList>
    </citation>
    <scope>NUCLEOTIDE SEQUENCE [LARGE SCALE GENOMIC DNA]</scope>
    <source>
        <strain evidence="3">CGMCC 4.3568</strain>
    </source>
</reference>
<protein>
    <recommendedName>
        <fullName evidence="4">Vitamin K epoxide reductase domain-containing protein</fullName>
    </recommendedName>
</protein>
<name>A0A1I0XGJ0_9PSEU</name>
<feature type="transmembrane region" description="Helical" evidence="1">
    <location>
        <begin position="52"/>
        <end position="72"/>
    </location>
</feature>
<feature type="transmembrane region" description="Helical" evidence="1">
    <location>
        <begin position="84"/>
        <end position="104"/>
    </location>
</feature>
<dbReference type="AlphaFoldDB" id="A0A1I0XGJ0"/>
<keyword evidence="1" id="KW-0472">Membrane</keyword>
<sequence>MRRWLGFTAALVGLSMLGVVINAVAAFTVSMGRAVCGTSDAGFVCSTAGEQLGIWVPWAGWMTAIVLTLVFGRRAIRADRSPWSSLWIGAGVYAVGFVIAYSIAVS</sequence>
<keyword evidence="3" id="KW-1185">Reference proteome</keyword>
<proteinExistence type="predicted"/>
<organism evidence="2 3">
    <name type="scientific">Amycolatopsis marina</name>
    <dbReference type="NCBI Taxonomy" id="490629"/>
    <lineage>
        <taxon>Bacteria</taxon>
        <taxon>Bacillati</taxon>
        <taxon>Actinomycetota</taxon>
        <taxon>Actinomycetes</taxon>
        <taxon>Pseudonocardiales</taxon>
        <taxon>Pseudonocardiaceae</taxon>
        <taxon>Amycolatopsis</taxon>
    </lineage>
</organism>
<evidence type="ECO:0008006" key="4">
    <source>
        <dbReference type="Google" id="ProtNLM"/>
    </source>
</evidence>
<gene>
    <name evidence="2" type="ORF">SAMN05216266_103199</name>
</gene>
<evidence type="ECO:0000256" key="1">
    <source>
        <dbReference type="SAM" id="Phobius"/>
    </source>
</evidence>
<accession>A0A1I0XGJ0</accession>
<evidence type="ECO:0000313" key="3">
    <source>
        <dbReference type="Proteomes" id="UP000243799"/>
    </source>
</evidence>
<keyword evidence="1" id="KW-1133">Transmembrane helix</keyword>
<dbReference type="Proteomes" id="UP000243799">
    <property type="component" value="Unassembled WGS sequence"/>
</dbReference>
<keyword evidence="1" id="KW-0812">Transmembrane</keyword>
<evidence type="ECO:0000313" key="2">
    <source>
        <dbReference type="EMBL" id="SFB00209.1"/>
    </source>
</evidence>
<dbReference type="EMBL" id="FOKG01000003">
    <property type="protein sequence ID" value="SFB00209.1"/>
    <property type="molecule type" value="Genomic_DNA"/>
</dbReference>